<reference evidence="11" key="1">
    <citation type="submission" date="2015-07" db="EMBL/GenBank/DDBJ databases">
        <title>MeaNS - Measles Nucleotide Surveillance Program.</title>
        <authorList>
            <person name="Tran T."/>
            <person name="Druce J."/>
        </authorList>
    </citation>
    <scope>NUCLEOTIDE SEQUENCE</scope>
    <source>
        <strain evidence="11">UCB-OBI-ISO-001</strain>
        <tissue evidence="11">Gonad</tissue>
    </source>
</reference>
<dbReference type="SUPFAM" id="SSF54495">
    <property type="entry name" value="UBC-like"/>
    <property type="match status" value="1"/>
</dbReference>
<dbReference type="InterPro" id="IPR016135">
    <property type="entry name" value="UBQ-conjugating_enzyme/RWD"/>
</dbReference>
<keyword evidence="2" id="KW-0808">Transferase</keyword>
<protein>
    <recommendedName>
        <fullName evidence="7">E2 NEDD8-conjugating enzyme</fullName>
        <ecNumber evidence="7">2.3.2.34</ecNumber>
    </recommendedName>
</protein>
<dbReference type="InterPro" id="IPR050113">
    <property type="entry name" value="Ub_conjugating_enzyme"/>
</dbReference>
<dbReference type="PROSITE" id="PS50127">
    <property type="entry name" value="UBC_2"/>
    <property type="match status" value="1"/>
</dbReference>
<evidence type="ECO:0000259" key="10">
    <source>
        <dbReference type="PROSITE" id="PS50127"/>
    </source>
</evidence>
<feature type="active site" description="Glycyl thioester intermediate" evidence="8">
    <location>
        <position position="140"/>
    </location>
</feature>
<evidence type="ECO:0000256" key="9">
    <source>
        <dbReference type="RuleBase" id="RU362109"/>
    </source>
</evidence>
<accession>A0A0L8GBQ6</accession>
<evidence type="ECO:0000256" key="3">
    <source>
        <dbReference type="ARBA" id="ARBA00022741"/>
    </source>
</evidence>
<feature type="domain" description="UBC core" evidence="10">
    <location>
        <begin position="56"/>
        <end position="209"/>
    </location>
</feature>
<dbReference type="STRING" id="37653.A0A0L8GBQ6"/>
<dbReference type="GO" id="GO:0045116">
    <property type="term" value="P:protein neddylation"/>
    <property type="evidence" value="ECO:0007669"/>
    <property type="project" value="UniProtKB-ARBA"/>
</dbReference>
<sequence length="211" mass="24844">MAYENICLLFLTDRMTTEKLLLARFSVKKMITLSKKLRQQQDGSKQEIMIHKRISIRDKLLVKEVPEMEENLPKTCNITFEDANVLHMFDLSIHPDEGYWHGGTFHFHIEVPDEYNIVPPKVRCETRIWHPNIDEDGEVCLSLLRQNSYDMMGWAPTRRLKDVIWGLNSLFSDLLNFDDPLNVEAAENYARDKDSFKCKVQSYIEQYATKR</sequence>
<name>A0A0L8GBQ6_OCTBM</name>
<comment type="similarity">
    <text evidence="9">Belongs to the ubiquitin-conjugating enzyme family.</text>
</comment>
<dbReference type="KEGG" id="obi:106877881"/>
<evidence type="ECO:0000256" key="8">
    <source>
        <dbReference type="PROSITE-ProRule" id="PRU10133"/>
    </source>
</evidence>
<dbReference type="Gene3D" id="3.10.110.10">
    <property type="entry name" value="Ubiquitin Conjugating Enzyme"/>
    <property type="match status" value="1"/>
</dbReference>
<dbReference type="GO" id="GO:0061654">
    <property type="term" value="F:NEDD8 conjugating enzyme activity"/>
    <property type="evidence" value="ECO:0007669"/>
    <property type="project" value="UniProtKB-EC"/>
</dbReference>
<evidence type="ECO:0000256" key="1">
    <source>
        <dbReference type="ARBA" id="ARBA00005032"/>
    </source>
</evidence>
<gene>
    <name evidence="11" type="ORF">OCBIM_22036176mg</name>
</gene>
<evidence type="ECO:0000256" key="4">
    <source>
        <dbReference type="ARBA" id="ARBA00022786"/>
    </source>
</evidence>
<comment type="catalytic activity">
    <reaction evidence="6">
        <text>[E1 NEDD8-activating enzyme]-S-[NEDD8 protein]-yl-L-cysteine + [E2 NEDD8-conjugating enzyme]-L-cysteine = [E1 NEDD8-activating enzyme]-L-cysteine + [E2 NEDD8-conjugating enzyme]-S-[NEDD8-protein]-yl-L-cysteine.</text>
        <dbReference type="EC" id="2.3.2.34"/>
    </reaction>
</comment>
<dbReference type="InterPro" id="IPR000608">
    <property type="entry name" value="UBC"/>
</dbReference>
<dbReference type="PANTHER" id="PTHR24067">
    <property type="entry name" value="UBIQUITIN-CONJUGATING ENZYME E2"/>
    <property type="match status" value="1"/>
</dbReference>
<evidence type="ECO:0000256" key="6">
    <source>
        <dbReference type="ARBA" id="ARBA00043698"/>
    </source>
</evidence>
<dbReference type="GO" id="GO:0005524">
    <property type="term" value="F:ATP binding"/>
    <property type="evidence" value="ECO:0007669"/>
    <property type="project" value="UniProtKB-UniRule"/>
</dbReference>
<dbReference type="OMA" id="VMQYAKR"/>
<evidence type="ECO:0000256" key="7">
    <source>
        <dbReference type="ARBA" id="ARBA00044047"/>
    </source>
</evidence>
<proteinExistence type="inferred from homology"/>
<evidence type="ECO:0000256" key="5">
    <source>
        <dbReference type="ARBA" id="ARBA00022840"/>
    </source>
</evidence>
<evidence type="ECO:0000313" key="11">
    <source>
        <dbReference type="EMBL" id="KOF74451.1"/>
    </source>
</evidence>
<keyword evidence="4 9" id="KW-0833">Ubl conjugation pathway</keyword>
<dbReference type="SMART" id="SM00212">
    <property type="entry name" value="UBCc"/>
    <property type="match status" value="1"/>
</dbReference>
<keyword evidence="3 9" id="KW-0547">Nucleotide-binding</keyword>
<organism evidence="11">
    <name type="scientific">Octopus bimaculoides</name>
    <name type="common">California two-spotted octopus</name>
    <dbReference type="NCBI Taxonomy" id="37653"/>
    <lineage>
        <taxon>Eukaryota</taxon>
        <taxon>Metazoa</taxon>
        <taxon>Spiralia</taxon>
        <taxon>Lophotrochozoa</taxon>
        <taxon>Mollusca</taxon>
        <taxon>Cephalopoda</taxon>
        <taxon>Coleoidea</taxon>
        <taxon>Octopodiformes</taxon>
        <taxon>Octopoda</taxon>
        <taxon>Incirrata</taxon>
        <taxon>Octopodidae</taxon>
        <taxon>Octopus</taxon>
    </lineage>
</organism>
<dbReference type="Pfam" id="PF00179">
    <property type="entry name" value="UQ_con"/>
    <property type="match status" value="1"/>
</dbReference>
<dbReference type="EC" id="2.3.2.34" evidence="7"/>
<evidence type="ECO:0000256" key="2">
    <source>
        <dbReference type="ARBA" id="ARBA00022679"/>
    </source>
</evidence>
<dbReference type="OrthoDB" id="10249039at2759"/>
<dbReference type="FunFam" id="3.10.110.10:FF:000033">
    <property type="entry name" value="NEDD8-conjugating enzyme UBE2F"/>
    <property type="match status" value="1"/>
</dbReference>
<comment type="pathway">
    <text evidence="1">Protein modification; protein neddylation.</text>
</comment>
<dbReference type="EMBL" id="KQ422664">
    <property type="protein sequence ID" value="KOF74451.1"/>
    <property type="molecule type" value="Genomic_DNA"/>
</dbReference>
<dbReference type="PROSITE" id="PS00183">
    <property type="entry name" value="UBC_1"/>
    <property type="match status" value="1"/>
</dbReference>
<dbReference type="CDD" id="cd23794">
    <property type="entry name" value="UBCc_UBE2F_UBE2M"/>
    <property type="match status" value="1"/>
</dbReference>
<dbReference type="InterPro" id="IPR023313">
    <property type="entry name" value="UBQ-conjugating_AS"/>
</dbReference>
<keyword evidence="5 9" id="KW-0067">ATP-binding</keyword>
<dbReference type="AlphaFoldDB" id="A0A0L8GBQ6"/>